<dbReference type="EMBL" id="PFBL01000021">
    <property type="protein sequence ID" value="PIR83060.1"/>
    <property type="molecule type" value="Genomic_DNA"/>
</dbReference>
<evidence type="ECO:0000313" key="2">
    <source>
        <dbReference type="EMBL" id="PIR83060.1"/>
    </source>
</evidence>
<dbReference type="Proteomes" id="UP000230179">
    <property type="component" value="Unassembled WGS sequence"/>
</dbReference>
<evidence type="ECO:0000256" key="1">
    <source>
        <dbReference type="SAM" id="Phobius"/>
    </source>
</evidence>
<comment type="caution">
    <text evidence="2">The sequence shown here is derived from an EMBL/GenBank/DDBJ whole genome shotgun (WGS) entry which is preliminary data.</text>
</comment>
<keyword evidence="1" id="KW-0812">Transmembrane</keyword>
<reference evidence="3" key="1">
    <citation type="submission" date="2017-09" db="EMBL/GenBank/DDBJ databases">
        <title>Depth-based differentiation of microbial function through sediment-hosted aquifers and enrichment of novel symbionts in the deep terrestrial subsurface.</title>
        <authorList>
            <person name="Probst A.J."/>
            <person name="Ladd B."/>
            <person name="Jarett J.K."/>
            <person name="Geller-Mcgrath D.E."/>
            <person name="Sieber C.M.K."/>
            <person name="Emerson J.B."/>
            <person name="Anantharaman K."/>
            <person name="Thomas B.C."/>
            <person name="Malmstrom R."/>
            <person name="Stieglmeier M."/>
            <person name="Klingl A."/>
            <person name="Woyke T."/>
            <person name="Ryan C.M."/>
            <person name="Banfield J.F."/>
        </authorList>
    </citation>
    <scope>NUCLEOTIDE SEQUENCE [LARGE SCALE GENOMIC DNA]</scope>
</reference>
<dbReference type="AlphaFoldDB" id="A0A2H0U9M6"/>
<feature type="transmembrane region" description="Helical" evidence="1">
    <location>
        <begin position="173"/>
        <end position="190"/>
    </location>
</feature>
<gene>
    <name evidence="2" type="ORF">COU19_02750</name>
</gene>
<name>A0A2H0U9M6_9BACT</name>
<organism evidence="2 3">
    <name type="scientific">Candidatus Kaiserbacteria bacterium CG10_big_fil_rev_8_21_14_0_10_56_12</name>
    <dbReference type="NCBI Taxonomy" id="1974611"/>
    <lineage>
        <taxon>Bacteria</taxon>
        <taxon>Candidatus Kaiseribacteriota</taxon>
    </lineage>
</organism>
<protein>
    <submittedName>
        <fullName evidence="2">Uncharacterized protein</fullName>
    </submittedName>
</protein>
<accession>A0A2H0U9M6</accession>
<proteinExistence type="predicted"/>
<keyword evidence="1" id="KW-1133">Transmembrane helix</keyword>
<evidence type="ECO:0000313" key="3">
    <source>
        <dbReference type="Proteomes" id="UP000230179"/>
    </source>
</evidence>
<keyword evidence="1" id="KW-0472">Membrane</keyword>
<sequence>MPRGTTVFDHLCKQDLSNEDFYGIGWQFAKREKRCRQTTGIQYSSLRADIAERQKDLMDWLTDAEEHLPVDERQQYGKTLAELGAHAYANSDAKVSTGLDFHNLNAFYVNKTLLPFDTYSPKDSWRLAPPFLNIYRLATDVYALAGKAAYTEVLKGYFDRSETAKPQDVTERFLVLYSALIMVSYLYMLARTDANKRNAADVYIAFTRKYACRQADFVAKL</sequence>